<name>A0A1H8BB27_9RHOB</name>
<dbReference type="RefSeq" id="WP_091297485.1">
    <property type="nucleotide sequence ID" value="NZ_FOCE01000002.1"/>
</dbReference>
<protein>
    <submittedName>
        <fullName evidence="1">Uncharacterized protein</fullName>
    </submittedName>
</protein>
<organism evidence="1 2">
    <name type="scientific">Gemmobacter aquatilis</name>
    <dbReference type="NCBI Taxonomy" id="933059"/>
    <lineage>
        <taxon>Bacteria</taxon>
        <taxon>Pseudomonadati</taxon>
        <taxon>Pseudomonadota</taxon>
        <taxon>Alphaproteobacteria</taxon>
        <taxon>Rhodobacterales</taxon>
        <taxon>Paracoccaceae</taxon>
        <taxon>Gemmobacter</taxon>
    </lineage>
</organism>
<evidence type="ECO:0000313" key="1">
    <source>
        <dbReference type="EMBL" id="SEM79314.1"/>
    </source>
</evidence>
<accession>A0A1H8BB27</accession>
<dbReference type="EMBL" id="FOCE01000002">
    <property type="protein sequence ID" value="SEM79314.1"/>
    <property type="molecule type" value="Genomic_DNA"/>
</dbReference>
<dbReference type="Proteomes" id="UP000198761">
    <property type="component" value="Unassembled WGS sequence"/>
</dbReference>
<sequence>MQLEEADPKGLVRESYAIEGITAEECRSIFVDWALSLKVGVEVPAAAAALIAHYGAGRADHPMTGVLHAALEAPPPARRRGGRAGRFAE</sequence>
<reference evidence="1 2" key="1">
    <citation type="submission" date="2016-10" db="EMBL/GenBank/DDBJ databases">
        <authorList>
            <person name="de Groot N.N."/>
        </authorList>
    </citation>
    <scope>NUCLEOTIDE SEQUENCE [LARGE SCALE GENOMIC DNA]</scope>
    <source>
        <strain evidence="1 2">DSM 3857</strain>
    </source>
</reference>
<dbReference type="OrthoDB" id="7778431at2"/>
<dbReference type="AlphaFoldDB" id="A0A1H8BB27"/>
<proteinExistence type="predicted"/>
<gene>
    <name evidence="1" type="ORF">SAMN04488103_10293</name>
</gene>
<evidence type="ECO:0000313" key="2">
    <source>
        <dbReference type="Proteomes" id="UP000198761"/>
    </source>
</evidence>
<dbReference type="STRING" id="933059.SAMN04488103_10293"/>
<keyword evidence="2" id="KW-1185">Reference proteome</keyword>